<feature type="transmembrane region" description="Helical" evidence="1">
    <location>
        <begin position="79"/>
        <end position="98"/>
    </location>
</feature>
<evidence type="ECO:0008006" key="4">
    <source>
        <dbReference type="Google" id="ProtNLM"/>
    </source>
</evidence>
<feature type="transmembrane region" description="Helical" evidence="1">
    <location>
        <begin position="49"/>
        <end position="67"/>
    </location>
</feature>
<accession>A0A0S2K515</accession>
<dbReference type="STRING" id="161398.PP2015_2936"/>
<dbReference type="PATRIC" id="fig|161398.10.peg.2993"/>
<keyword evidence="3" id="KW-1185">Reference proteome</keyword>
<dbReference type="KEGG" id="pphe:PP2015_2936"/>
<proteinExistence type="predicted"/>
<keyword evidence="1" id="KW-0812">Transmembrane</keyword>
<protein>
    <recommendedName>
        <fullName evidence="4">Membrane protein triplicated sequence</fullName>
    </recommendedName>
</protein>
<keyword evidence="1" id="KW-1133">Transmembrane helix</keyword>
<evidence type="ECO:0000313" key="3">
    <source>
        <dbReference type="Proteomes" id="UP000061457"/>
    </source>
</evidence>
<name>A0A0S2K515_9GAMM</name>
<evidence type="ECO:0000313" key="2">
    <source>
        <dbReference type="EMBL" id="ALO43419.1"/>
    </source>
</evidence>
<dbReference type="Proteomes" id="UP000061457">
    <property type="component" value="Chromosome I"/>
</dbReference>
<keyword evidence="1" id="KW-0472">Membrane</keyword>
<dbReference type="EMBL" id="CP013187">
    <property type="protein sequence ID" value="ALO43419.1"/>
    <property type="molecule type" value="Genomic_DNA"/>
</dbReference>
<dbReference type="AlphaFoldDB" id="A0A0S2K515"/>
<organism evidence="2 3">
    <name type="scientific">Pseudoalteromonas phenolica</name>
    <dbReference type="NCBI Taxonomy" id="161398"/>
    <lineage>
        <taxon>Bacteria</taxon>
        <taxon>Pseudomonadati</taxon>
        <taxon>Pseudomonadota</taxon>
        <taxon>Gammaproteobacteria</taxon>
        <taxon>Alteromonadales</taxon>
        <taxon>Pseudoalteromonadaceae</taxon>
        <taxon>Pseudoalteromonas</taxon>
    </lineage>
</organism>
<reference evidence="2 3" key="1">
    <citation type="submission" date="2015-11" db="EMBL/GenBank/DDBJ databases">
        <authorList>
            <person name="Zhang Y."/>
            <person name="Guo Z."/>
        </authorList>
    </citation>
    <scope>NUCLEOTIDE SEQUENCE [LARGE SCALE GENOMIC DNA]</scope>
    <source>
        <strain evidence="2 3">KCTC 12086</strain>
    </source>
</reference>
<gene>
    <name evidence="2" type="ORF">PP2015_2936</name>
</gene>
<sequence>MVLAFLLNAFFYISSISKNLSLLITSAVMAMSYFTSNHFIDLSASRENIYISWILYDILTILLIISLNKLTKQKYCCAAKYTIIGLTFNAILFLLIHIDLRVLDNREPWWFWYFYTLAINTIDVIMVASLILDRDFLCIKFFKNRVKKYFSKRQKTISA</sequence>
<evidence type="ECO:0000256" key="1">
    <source>
        <dbReference type="SAM" id="Phobius"/>
    </source>
</evidence>
<feature type="transmembrane region" description="Helical" evidence="1">
    <location>
        <begin position="110"/>
        <end position="132"/>
    </location>
</feature>